<name>A0ABV3F2C3_9NOCA</name>
<gene>
    <name evidence="1" type="ORF">AB0H72_04095</name>
</gene>
<sequence length="140" mass="14889">MTSPVLPERRLDHLITDAGTGQVRRSTEYSGVVWIGGRPPTGGIFFGRSVSASKPRVASVFVPDSLPYLDAEAAVVTHTWISSGPGDPNPFIVGARAELVPDPRDPRLCWVQLTVRVAGSVPAGIGYRIVVEADPGMVGR</sequence>
<comment type="caution">
    <text evidence="1">The sequence shown here is derived from an EMBL/GenBank/DDBJ whole genome shotgun (WGS) entry which is preliminary data.</text>
</comment>
<organism evidence="1 2">
    <name type="scientific">Nocardia fusca</name>
    <dbReference type="NCBI Taxonomy" id="941183"/>
    <lineage>
        <taxon>Bacteria</taxon>
        <taxon>Bacillati</taxon>
        <taxon>Actinomycetota</taxon>
        <taxon>Actinomycetes</taxon>
        <taxon>Mycobacteriales</taxon>
        <taxon>Nocardiaceae</taxon>
        <taxon>Nocardia</taxon>
    </lineage>
</organism>
<proteinExistence type="predicted"/>
<dbReference type="Proteomes" id="UP001551658">
    <property type="component" value="Unassembled WGS sequence"/>
</dbReference>
<protein>
    <submittedName>
        <fullName evidence="1">Uncharacterized protein</fullName>
    </submittedName>
</protein>
<accession>A0ABV3F2C3</accession>
<dbReference type="RefSeq" id="WP_357973410.1">
    <property type="nucleotide sequence ID" value="NZ_JBFAIH010000002.1"/>
</dbReference>
<evidence type="ECO:0000313" key="1">
    <source>
        <dbReference type="EMBL" id="MEV0361864.1"/>
    </source>
</evidence>
<reference evidence="1 2" key="1">
    <citation type="submission" date="2024-06" db="EMBL/GenBank/DDBJ databases">
        <title>The Natural Products Discovery Center: Release of the First 8490 Sequenced Strains for Exploring Actinobacteria Biosynthetic Diversity.</title>
        <authorList>
            <person name="Kalkreuter E."/>
            <person name="Kautsar S.A."/>
            <person name="Yang D."/>
            <person name="Bader C.D."/>
            <person name="Teijaro C.N."/>
            <person name="Fluegel L."/>
            <person name="Davis C.M."/>
            <person name="Simpson J.R."/>
            <person name="Lauterbach L."/>
            <person name="Steele A.D."/>
            <person name="Gui C."/>
            <person name="Meng S."/>
            <person name="Li G."/>
            <person name="Viehrig K."/>
            <person name="Ye F."/>
            <person name="Su P."/>
            <person name="Kiefer A.F."/>
            <person name="Nichols A."/>
            <person name="Cepeda A.J."/>
            <person name="Yan W."/>
            <person name="Fan B."/>
            <person name="Jiang Y."/>
            <person name="Adhikari A."/>
            <person name="Zheng C.-J."/>
            <person name="Schuster L."/>
            <person name="Cowan T.M."/>
            <person name="Smanski M.J."/>
            <person name="Chevrette M.G."/>
            <person name="De Carvalho L.P.S."/>
            <person name="Shen B."/>
        </authorList>
    </citation>
    <scope>NUCLEOTIDE SEQUENCE [LARGE SCALE GENOMIC DNA]</scope>
    <source>
        <strain evidence="1 2">NPDC050671</strain>
    </source>
</reference>
<keyword evidence="2" id="KW-1185">Reference proteome</keyword>
<dbReference type="EMBL" id="JBFAIH010000002">
    <property type="protein sequence ID" value="MEV0361864.1"/>
    <property type="molecule type" value="Genomic_DNA"/>
</dbReference>
<evidence type="ECO:0000313" key="2">
    <source>
        <dbReference type="Proteomes" id="UP001551658"/>
    </source>
</evidence>